<keyword evidence="8 15" id="KW-0169">Cobalamin biosynthesis</keyword>
<dbReference type="PROSITE" id="PS00211">
    <property type="entry name" value="ABC_TRANSPORTER_1"/>
    <property type="match status" value="1"/>
</dbReference>
<dbReference type="SUPFAM" id="SSF52540">
    <property type="entry name" value="P-loop containing nucleoside triphosphate hydrolases"/>
    <property type="match status" value="2"/>
</dbReference>
<evidence type="ECO:0000256" key="2">
    <source>
        <dbReference type="ARBA" id="ARBA00004953"/>
    </source>
</evidence>
<dbReference type="InterPro" id="IPR004459">
    <property type="entry name" value="CobQ_synth"/>
</dbReference>
<dbReference type="HAMAP" id="MF_00028">
    <property type="entry name" value="CobQ"/>
    <property type="match status" value="1"/>
</dbReference>
<dbReference type="AlphaFoldDB" id="A0A3S4KCX7"/>
<dbReference type="GO" id="GO:0016887">
    <property type="term" value="F:ATP hydrolysis activity"/>
    <property type="evidence" value="ECO:0007669"/>
    <property type="project" value="InterPro"/>
</dbReference>
<evidence type="ECO:0000313" key="17">
    <source>
        <dbReference type="EMBL" id="VEB01910.1"/>
    </source>
</evidence>
<name>A0A3S4KCX7_KLEPN</name>
<keyword evidence="7" id="KW-1003">Cell membrane</keyword>
<evidence type="ECO:0000256" key="3">
    <source>
        <dbReference type="ARBA" id="ARBA00005417"/>
    </source>
</evidence>
<evidence type="ECO:0000256" key="1">
    <source>
        <dbReference type="ARBA" id="ARBA00004202"/>
    </source>
</evidence>
<dbReference type="InterPro" id="IPR027417">
    <property type="entry name" value="P-loop_NTPase"/>
</dbReference>
<evidence type="ECO:0000256" key="12">
    <source>
        <dbReference type="ARBA" id="ARBA00022967"/>
    </source>
</evidence>
<dbReference type="GO" id="GO:0043190">
    <property type="term" value="C:ATP-binding cassette (ABC) transporter complex"/>
    <property type="evidence" value="ECO:0007669"/>
    <property type="project" value="UniProtKB-ARBA"/>
</dbReference>
<evidence type="ECO:0000313" key="18">
    <source>
        <dbReference type="Proteomes" id="UP000282433"/>
    </source>
</evidence>
<dbReference type="EMBL" id="LR134162">
    <property type="protein sequence ID" value="VEB01910.1"/>
    <property type="molecule type" value="Genomic_DNA"/>
</dbReference>
<dbReference type="NCBIfam" id="NF001989">
    <property type="entry name" value="PRK00784.1"/>
    <property type="match status" value="1"/>
</dbReference>
<evidence type="ECO:0000256" key="8">
    <source>
        <dbReference type="ARBA" id="ARBA00022573"/>
    </source>
</evidence>
<keyword evidence="9" id="KW-0547">Nucleotide-binding</keyword>
<dbReference type="Proteomes" id="UP000282433">
    <property type="component" value="Chromosome"/>
</dbReference>
<dbReference type="PANTHER" id="PTHR21343">
    <property type="entry name" value="DETHIOBIOTIN SYNTHETASE"/>
    <property type="match status" value="1"/>
</dbReference>
<organism evidence="17 18">
    <name type="scientific">Klebsiella pneumoniae</name>
    <dbReference type="NCBI Taxonomy" id="573"/>
    <lineage>
        <taxon>Bacteria</taxon>
        <taxon>Pseudomonadati</taxon>
        <taxon>Pseudomonadota</taxon>
        <taxon>Gammaproteobacteria</taxon>
        <taxon>Enterobacterales</taxon>
        <taxon>Enterobacteriaceae</taxon>
        <taxon>Klebsiella/Raoultella group</taxon>
        <taxon>Klebsiella</taxon>
        <taxon>Klebsiella pneumoniae complex</taxon>
    </lineage>
</organism>
<comment type="function">
    <text evidence="15">Catalyzes amidations at positions B, D, E, and G on adenosylcobyrinic A,C-diamide. NH(2) groups are provided by glutamine, and one molecule of ATP is hydrogenolyzed for each amidation.</text>
</comment>
<dbReference type="FunFam" id="3.40.50.300:FF:000224">
    <property type="entry name" value="Energy-coupling factor transporter ATP-binding protein EcfA"/>
    <property type="match status" value="1"/>
</dbReference>
<dbReference type="NCBIfam" id="TIGR00313">
    <property type="entry name" value="cobQ"/>
    <property type="match status" value="1"/>
</dbReference>
<keyword evidence="11 15" id="KW-0315">Glutamine amidotransferase</keyword>
<evidence type="ECO:0000256" key="11">
    <source>
        <dbReference type="ARBA" id="ARBA00022962"/>
    </source>
</evidence>
<evidence type="ECO:0000256" key="15">
    <source>
        <dbReference type="HAMAP-Rule" id="MF_00028"/>
    </source>
</evidence>
<comment type="similarity">
    <text evidence="3">Belongs to the ABC transporter superfamily.</text>
</comment>
<gene>
    <name evidence="17" type="primary">cbiO_1</name>
    <name evidence="15" type="synonym">cobQ</name>
    <name evidence="17" type="ORF">NCTC13635_02446</name>
</gene>
<evidence type="ECO:0000256" key="5">
    <source>
        <dbReference type="ARBA" id="ARBA00022426"/>
    </source>
</evidence>
<dbReference type="NCBIfam" id="NF010159">
    <property type="entry name" value="PRK13638.1"/>
    <property type="match status" value="1"/>
</dbReference>
<comment type="caution">
    <text evidence="15">Lacks conserved residue(s) required for the propagation of feature annotation.</text>
</comment>
<keyword evidence="12" id="KW-1278">Translocase</keyword>
<accession>A0A3S4KCX7</accession>
<dbReference type="CDD" id="cd03225">
    <property type="entry name" value="ABC_cobalt_CbiO_domain1"/>
    <property type="match status" value="1"/>
</dbReference>
<evidence type="ECO:0000256" key="10">
    <source>
        <dbReference type="ARBA" id="ARBA00022840"/>
    </source>
</evidence>
<dbReference type="InterPro" id="IPR017871">
    <property type="entry name" value="ABC_transporter-like_CS"/>
</dbReference>
<dbReference type="GO" id="GO:0015420">
    <property type="term" value="F:ABC-type vitamin B12 transporter activity"/>
    <property type="evidence" value="ECO:0007669"/>
    <property type="project" value="UniProtKB-UniRule"/>
</dbReference>
<dbReference type="Pfam" id="PF01656">
    <property type="entry name" value="CbiA"/>
    <property type="match status" value="1"/>
</dbReference>
<dbReference type="InterPro" id="IPR002586">
    <property type="entry name" value="CobQ/CobB/MinD/ParA_Nub-bd_dom"/>
</dbReference>
<keyword evidence="13" id="KW-0472">Membrane</keyword>
<comment type="pathway">
    <text evidence="2 15">Cofactor biosynthesis; adenosylcobalamin biosynthesis.</text>
</comment>
<dbReference type="GO" id="GO:0006824">
    <property type="term" value="P:cobalt ion transport"/>
    <property type="evidence" value="ECO:0007669"/>
    <property type="project" value="UniProtKB-KW"/>
</dbReference>
<dbReference type="PROSITE" id="PS50893">
    <property type="entry name" value="ABC_TRANSPORTER_2"/>
    <property type="match status" value="1"/>
</dbReference>
<keyword evidence="17" id="KW-0378">Hydrolase</keyword>
<dbReference type="PANTHER" id="PTHR21343:SF1">
    <property type="entry name" value="COBYRIC ACID SYNTHASE"/>
    <property type="match status" value="1"/>
</dbReference>
<dbReference type="GO" id="GO:0009236">
    <property type="term" value="P:cobalamin biosynthetic process"/>
    <property type="evidence" value="ECO:0007669"/>
    <property type="project" value="UniProtKB-UniRule"/>
</dbReference>
<protein>
    <recommendedName>
        <fullName evidence="4 15">Cobyric acid synthase</fullName>
    </recommendedName>
</protein>
<keyword evidence="10" id="KW-0067">ATP-binding</keyword>
<dbReference type="Gene3D" id="3.40.50.300">
    <property type="entry name" value="P-loop containing nucleotide triphosphate hydrolases"/>
    <property type="match status" value="2"/>
</dbReference>
<dbReference type="InterPro" id="IPR003439">
    <property type="entry name" value="ABC_transporter-like_ATP-bd"/>
</dbReference>
<dbReference type="CDD" id="cd05389">
    <property type="entry name" value="CobQ_N"/>
    <property type="match status" value="1"/>
</dbReference>
<reference evidence="17 18" key="1">
    <citation type="submission" date="2018-12" db="EMBL/GenBank/DDBJ databases">
        <authorList>
            <consortium name="Pathogen Informatics"/>
        </authorList>
    </citation>
    <scope>NUCLEOTIDE SEQUENCE [LARGE SCALE GENOMIC DNA]</scope>
    <source>
        <strain evidence="17 18">NCTC13635</strain>
    </source>
</reference>
<evidence type="ECO:0000256" key="13">
    <source>
        <dbReference type="ARBA" id="ARBA00023136"/>
    </source>
</evidence>
<dbReference type="InterPro" id="IPR015856">
    <property type="entry name" value="ABC_transpr_CbiO/EcfA_su"/>
</dbReference>
<keyword evidence="5" id="KW-0171">Cobalt transport</keyword>
<dbReference type="InterPro" id="IPR047045">
    <property type="entry name" value="CobQ_N"/>
</dbReference>
<feature type="domain" description="ABC transporter" evidence="16">
    <location>
        <begin position="2"/>
        <end position="237"/>
    </location>
</feature>
<comment type="subcellular location">
    <subcellularLocation>
        <location evidence="1">Cell membrane</location>
        <topology evidence="1">Peripheral membrane protein</topology>
    </subcellularLocation>
</comment>
<dbReference type="UniPathway" id="UPA00148"/>
<evidence type="ECO:0000259" key="16">
    <source>
        <dbReference type="PROSITE" id="PS50893"/>
    </source>
</evidence>
<evidence type="ECO:0000256" key="9">
    <source>
        <dbReference type="ARBA" id="ARBA00022741"/>
    </source>
</evidence>
<evidence type="ECO:0000256" key="14">
    <source>
        <dbReference type="ARBA" id="ARBA00023285"/>
    </source>
</evidence>
<evidence type="ECO:0000256" key="6">
    <source>
        <dbReference type="ARBA" id="ARBA00022448"/>
    </source>
</evidence>
<sequence length="574" mass="62353">MLATTDLWFRYQDEPVLKGLDAGFFPPCGDRPGGGPTAGGKSTLFMNLSGLLRPQQGAVLWQGEALNYSKRGLLALRQQVATVFQDPDQQIFYTDIDSDIAFSLRNLGVAEEEIARRVDEALTLVDAQGFRQQPIQCLSHGQKKRVAIAGALVLQARYLLLDEPTAGLDPRGRAQMIAIIRRIVGQGRRVVISSHDIDLIYEVSDAVYVLRHGEVLAAGDPGEVFACAETMDRAGLTQPWLVKLHSELGLPLCKTEAEFFSADAQQRDRRDKGGVMTLAVMLQGTASDVGKSVLVAGLCRIFHQDGLRTAPFKSQNMALNSGITPDGKEMGRAQIFQAEAAGIAPDVRMNPILLKPTSDRQAQVVLMGQVATSMDAMSYHQYKPRLREQILAVYQSLAGEYEALVLEGAGSPAEINLRDRDIVNMGMAEMAQCPVILVADIDRGGVFAAIYGTLALLQPQERARVKGVIINKFRGDVALLRSGIEQIEALTGVPVLGVMPWLDVDLEDEDGVALQAGKYHRTHRRDIDIAVVHLPHIANFTDFNALAAQPDVPGALCPRSAGAGRRRPGHSSGQ</sequence>
<keyword evidence="6" id="KW-0813">Transport</keyword>
<dbReference type="InterPro" id="IPR005876">
    <property type="entry name" value="Co_trans_ATP-bd"/>
</dbReference>
<keyword evidence="5" id="KW-0406">Ion transport</keyword>
<evidence type="ECO:0000256" key="7">
    <source>
        <dbReference type="ARBA" id="ARBA00022475"/>
    </source>
</evidence>
<comment type="similarity">
    <text evidence="15">Belongs to the CobB/CobQ family. CobQ subfamily.</text>
</comment>
<dbReference type="NCBIfam" id="TIGR01166">
    <property type="entry name" value="cbiO"/>
    <property type="match status" value="1"/>
</dbReference>
<dbReference type="GO" id="GO:0005524">
    <property type="term" value="F:ATP binding"/>
    <property type="evidence" value="ECO:0007669"/>
    <property type="project" value="UniProtKB-KW"/>
</dbReference>
<evidence type="ECO:0000256" key="4">
    <source>
        <dbReference type="ARBA" id="ARBA00019833"/>
    </source>
</evidence>
<proteinExistence type="inferred from homology"/>
<keyword evidence="14" id="KW-0170">Cobalt</keyword>
<dbReference type="Pfam" id="PF00005">
    <property type="entry name" value="ABC_tran"/>
    <property type="match status" value="1"/>
</dbReference>